<protein>
    <submittedName>
        <fullName evidence="2">Uncharacterized phage-associated protein</fullName>
    </submittedName>
</protein>
<dbReference type="RefSeq" id="WP_093031972.1">
    <property type="nucleotide sequence ID" value="NZ_FNNZ01000010.1"/>
</dbReference>
<accession>A0A1H2X4R9</accession>
<evidence type="ECO:0000259" key="1">
    <source>
        <dbReference type="Pfam" id="PF13274"/>
    </source>
</evidence>
<dbReference type="InterPro" id="IPR025272">
    <property type="entry name" value="SocA_Panacea"/>
</dbReference>
<evidence type="ECO:0000313" key="3">
    <source>
        <dbReference type="Proteomes" id="UP000198816"/>
    </source>
</evidence>
<evidence type="ECO:0000313" key="2">
    <source>
        <dbReference type="EMBL" id="SDW87815.1"/>
    </source>
</evidence>
<proteinExistence type="predicted"/>
<dbReference type="EMBL" id="FNNZ01000010">
    <property type="protein sequence ID" value="SDW87815.1"/>
    <property type="molecule type" value="Genomic_DNA"/>
</dbReference>
<gene>
    <name evidence="2" type="ORF">SAMN05421783_11014</name>
</gene>
<dbReference type="OrthoDB" id="9799173at2"/>
<organism evidence="2 3">
    <name type="scientific">Thiocapsa roseopersicina</name>
    <dbReference type="NCBI Taxonomy" id="1058"/>
    <lineage>
        <taxon>Bacteria</taxon>
        <taxon>Pseudomonadati</taxon>
        <taxon>Pseudomonadota</taxon>
        <taxon>Gammaproteobacteria</taxon>
        <taxon>Chromatiales</taxon>
        <taxon>Chromatiaceae</taxon>
        <taxon>Thiocapsa</taxon>
    </lineage>
</organism>
<keyword evidence="3" id="KW-1185">Reference proteome</keyword>
<name>A0A1H2X4R9_THIRO</name>
<dbReference type="Proteomes" id="UP000198816">
    <property type="component" value="Unassembled WGS sequence"/>
</dbReference>
<feature type="domain" description="Antitoxin SocA-like Panacea" evidence="1">
    <location>
        <begin position="29"/>
        <end position="121"/>
    </location>
</feature>
<dbReference type="Pfam" id="PF13274">
    <property type="entry name" value="SocA_Panacea"/>
    <property type="match status" value="1"/>
</dbReference>
<sequence>MKYPAIDIAFWFINSIDRESGDSISPLKLQKLLYFAEAWTLVLLNRELLQENFEAWAHGPVVRSVYHEFKAYSWASIPPQERESETEIDPDTENVLRQVLDVYGEFSAKTLENMTHADAPWIEARGSLSPEARCTNRINKARMKEHFLEKYGDAINGEAGESS</sequence>
<reference evidence="3" key="1">
    <citation type="submission" date="2016-10" db="EMBL/GenBank/DDBJ databases">
        <authorList>
            <person name="Varghese N."/>
            <person name="Submissions S."/>
        </authorList>
    </citation>
    <scope>NUCLEOTIDE SEQUENCE [LARGE SCALE GENOMIC DNA]</scope>
    <source>
        <strain evidence="3">DSM 217</strain>
    </source>
</reference>
<dbReference type="AlphaFoldDB" id="A0A1H2X4R9"/>